<comment type="caution">
    <text evidence="1">The sequence shown here is derived from an EMBL/GenBank/DDBJ whole genome shotgun (WGS) entry which is preliminary data.</text>
</comment>
<gene>
    <name evidence="1" type="ORF">AFUS01_LOCUS33523</name>
</gene>
<name>A0A8J2L173_9HEXA</name>
<keyword evidence="2" id="KW-1185">Reference proteome</keyword>
<evidence type="ECO:0000313" key="1">
    <source>
        <dbReference type="EMBL" id="CAG7823300.1"/>
    </source>
</evidence>
<evidence type="ECO:0000313" key="2">
    <source>
        <dbReference type="Proteomes" id="UP000708208"/>
    </source>
</evidence>
<protein>
    <submittedName>
        <fullName evidence="1">Uncharacterized protein</fullName>
    </submittedName>
</protein>
<reference evidence="1" key="1">
    <citation type="submission" date="2021-06" db="EMBL/GenBank/DDBJ databases">
        <authorList>
            <person name="Hodson N. C."/>
            <person name="Mongue J. A."/>
            <person name="Jaron S. K."/>
        </authorList>
    </citation>
    <scope>NUCLEOTIDE SEQUENCE</scope>
</reference>
<dbReference type="Proteomes" id="UP000708208">
    <property type="component" value="Unassembled WGS sequence"/>
</dbReference>
<dbReference type="EMBL" id="CAJVCH010529038">
    <property type="protein sequence ID" value="CAG7823300.1"/>
    <property type="molecule type" value="Genomic_DNA"/>
</dbReference>
<proteinExistence type="predicted"/>
<sequence>TLLSSKVVDLLKRELLPKTTALARNCSPGRFCGFVTSLEIEADEFPAPSSRTILAMIRFHDSWLEEPALRDWLVKVTNDESRAYCRWCAIVLRAHKADLTTHASTAKHAKNAESASLAGVNSGPMSVQIVPSDEQVIQGAIAGQTQRTGYSDLNYTYQRSPYSKRFRPEWQEIDELKAWLEPCQEDSTKAYCKMCAVQLRAHKHDLLLHGRSTKHKRCSQVASPAAVASTSANANVMPVEYETTVPHSEMVPGTIVDTIVSSVDDEPVLKKPRIVTEGVSPEDVIQTISTDDGETTTVIIPDDTRNGSQNELNGAVDEDRDMKPTQISIIRVVDKPKNSSIVYTQDNFRTATSGNVVRRRRGRMNAADVVRAVELNEFTGYEMLQILKSIVPKL</sequence>
<accession>A0A8J2L173</accession>
<dbReference type="AlphaFoldDB" id="A0A8J2L173"/>
<dbReference type="OrthoDB" id="10023262at2759"/>
<feature type="non-terminal residue" evidence="1">
    <location>
        <position position="1"/>
    </location>
</feature>
<organism evidence="1 2">
    <name type="scientific">Allacma fusca</name>
    <dbReference type="NCBI Taxonomy" id="39272"/>
    <lineage>
        <taxon>Eukaryota</taxon>
        <taxon>Metazoa</taxon>
        <taxon>Ecdysozoa</taxon>
        <taxon>Arthropoda</taxon>
        <taxon>Hexapoda</taxon>
        <taxon>Collembola</taxon>
        <taxon>Symphypleona</taxon>
        <taxon>Sminthuridae</taxon>
        <taxon>Allacma</taxon>
    </lineage>
</organism>